<feature type="chain" id="PRO_5001710620" evidence="1">
    <location>
        <begin position="30"/>
        <end position="117"/>
    </location>
</feature>
<evidence type="ECO:0000256" key="1">
    <source>
        <dbReference type="SAM" id="SignalP"/>
    </source>
</evidence>
<proteinExistence type="predicted"/>
<dbReference type="AlphaFoldDB" id="A0A075V0Z0"/>
<dbReference type="Proteomes" id="UP000028492">
    <property type="component" value="Chromosome"/>
</dbReference>
<sequence>MTSTRRILVAATMLALVTSATVATGSALASENPSPATVEFVYKGQVCHDHSYPRVASFKCDSGPSDSAGYITQAKCSNGAVVFGNYETYSSSYYSNAVCPVGTSVVQATPEPQYKFK</sequence>
<evidence type="ECO:0000313" key="3">
    <source>
        <dbReference type="Proteomes" id="UP000028492"/>
    </source>
</evidence>
<protein>
    <submittedName>
        <fullName evidence="2">Uncharacterized protein</fullName>
    </submittedName>
</protein>
<organism evidence="2 3">
    <name type="scientific">Amycolatopsis japonica</name>
    <dbReference type="NCBI Taxonomy" id="208439"/>
    <lineage>
        <taxon>Bacteria</taxon>
        <taxon>Bacillati</taxon>
        <taxon>Actinomycetota</taxon>
        <taxon>Actinomycetes</taxon>
        <taxon>Pseudonocardiales</taxon>
        <taxon>Pseudonocardiaceae</taxon>
        <taxon>Amycolatopsis</taxon>
        <taxon>Amycolatopsis japonica group</taxon>
    </lineage>
</organism>
<feature type="signal peptide" evidence="1">
    <location>
        <begin position="1"/>
        <end position="29"/>
    </location>
</feature>
<accession>A0A075V0Z0</accession>
<dbReference type="EMBL" id="CP008953">
    <property type="protein sequence ID" value="AIG78274.1"/>
    <property type="molecule type" value="Genomic_DNA"/>
</dbReference>
<name>A0A075V0Z0_9PSEU</name>
<keyword evidence="1" id="KW-0732">Signal</keyword>
<keyword evidence="3" id="KW-1185">Reference proteome</keyword>
<dbReference type="KEGG" id="aja:AJAP_27135"/>
<evidence type="ECO:0000313" key="2">
    <source>
        <dbReference type="EMBL" id="AIG78274.1"/>
    </source>
</evidence>
<dbReference type="HOGENOM" id="CLU_2079793_0_0_11"/>
<reference evidence="2 3" key="1">
    <citation type="journal article" date="2014" name="J. Biotechnol.">
        <title>Complete genome sequence of the actinobacterium Amycolatopsis japonica MG417-CF17(T) (=DSM 44213T) producing (S,S)-N,N'-ethylenediaminedisuccinic acid.</title>
        <authorList>
            <person name="Stegmann E."/>
            <person name="Albersmeier A."/>
            <person name="Spohn M."/>
            <person name="Gert H."/>
            <person name="Weber T."/>
            <person name="Wohlleben W."/>
            <person name="Kalinowski J."/>
            <person name="Ruckert C."/>
        </authorList>
    </citation>
    <scope>NUCLEOTIDE SEQUENCE [LARGE SCALE GENOMIC DNA]</scope>
    <source>
        <strain evidence="3">MG417-CF17 (DSM 44213)</strain>
    </source>
</reference>
<gene>
    <name evidence="2" type="ORF">AJAP_27135</name>
</gene>